<dbReference type="EMBL" id="FWZT01000021">
    <property type="protein sequence ID" value="SMF62964.1"/>
    <property type="molecule type" value="Genomic_DNA"/>
</dbReference>
<dbReference type="PANTHER" id="PTHR24567:SF26">
    <property type="entry name" value="REGULATORY PROTEIN YEIL"/>
    <property type="match status" value="1"/>
</dbReference>
<dbReference type="SUPFAM" id="SSF51206">
    <property type="entry name" value="cAMP-binding domain-like"/>
    <property type="match status" value="1"/>
</dbReference>
<dbReference type="InterPro" id="IPR014710">
    <property type="entry name" value="RmlC-like_jellyroll"/>
</dbReference>
<proteinExistence type="predicted"/>
<accession>A0A1Y6CFZ9</accession>
<dbReference type="InterPro" id="IPR018490">
    <property type="entry name" value="cNMP-bd_dom_sf"/>
</dbReference>
<dbReference type="PANTHER" id="PTHR24567">
    <property type="entry name" value="CRP FAMILY TRANSCRIPTIONAL REGULATORY PROTEIN"/>
    <property type="match status" value="1"/>
</dbReference>
<evidence type="ECO:0000259" key="1">
    <source>
        <dbReference type="PROSITE" id="PS50042"/>
    </source>
</evidence>
<keyword evidence="3" id="KW-1185">Reference proteome</keyword>
<organism evidence="2 3">
    <name type="scientific">Pseudobacteriovorax antillogorgiicola</name>
    <dbReference type="NCBI Taxonomy" id="1513793"/>
    <lineage>
        <taxon>Bacteria</taxon>
        <taxon>Pseudomonadati</taxon>
        <taxon>Bdellovibrionota</taxon>
        <taxon>Oligoflexia</taxon>
        <taxon>Oligoflexales</taxon>
        <taxon>Pseudobacteriovoracaceae</taxon>
        <taxon>Pseudobacteriovorax</taxon>
    </lineage>
</organism>
<dbReference type="Gene3D" id="2.60.120.10">
    <property type="entry name" value="Jelly Rolls"/>
    <property type="match status" value="1"/>
</dbReference>
<dbReference type="CDD" id="cd00038">
    <property type="entry name" value="CAP_ED"/>
    <property type="match status" value="1"/>
</dbReference>
<dbReference type="OrthoDB" id="892842at2"/>
<dbReference type="GO" id="GO:0003700">
    <property type="term" value="F:DNA-binding transcription factor activity"/>
    <property type="evidence" value="ECO:0007669"/>
    <property type="project" value="TreeGrafter"/>
</dbReference>
<gene>
    <name evidence="2" type="ORF">SAMN06296036_121103</name>
</gene>
<sequence>MALDHVLKGCELFFELYEDEVERILRSQSVHHYKPNELIIQEGDKGNQIFILLEGIAEIQKNAMGGTKFNVEKLKPGEVFGLLMILDEKPYGIDIISRTRCAVLEVKHAAIMDLFDKNPRIFGIIMLNICRIIGKRLRNAHQRMSEYKGE</sequence>
<dbReference type="Pfam" id="PF00027">
    <property type="entry name" value="cNMP_binding"/>
    <property type="match status" value="1"/>
</dbReference>
<dbReference type="RefSeq" id="WP_132323206.1">
    <property type="nucleotide sequence ID" value="NZ_FWZT01000021.1"/>
</dbReference>
<dbReference type="InterPro" id="IPR018488">
    <property type="entry name" value="cNMP-bd_CS"/>
</dbReference>
<dbReference type="GO" id="GO:0005829">
    <property type="term" value="C:cytosol"/>
    <property type="evidence" value="ECO:0007669"/>
    <property type="project" value="TreeGrafter"/>
</dbReference>
<dbReference type="InterPro" id="IPR050397">
    <property type="entry name" value="Env_Response_Regulators"/>
</dbReference>
<evidence type="ECO:0000313" key="3">
    <source>
        <dbReference type="Proteomes" id="UP000192907"/>
    </source>
</evidence>
<dbReference type="PROSITE" id="PS00888">
    <property type="entry name" value="CNMP_BINDING_1"/>
    <property type="match status" value="1"/>
</dbReference>
<reference evidence="3" key="1">
    <citation type="submission" date="2017-04" db="EMBL/GenBank/DDBJ databases">
        <authorList>
            <person name="Varghese N."/>
            <person name="Submissions S."/>
        </authorList>
    </citation>
    <scope>NUCLEOTIDE SEQUENCE [LARGE SCALE GENOMIC DNA]</scope>
    <source>
        <strain evidence="3">RKEM611</strain>
    </source>
</reference>
<dbReference type="SMART" id="SM00100">
    <property type="entry name" value="cNMP"/>
    <property type="match status" value="1"/>
</dbReference>
<feature type="domain" description="Cyclic nucleotide-binding" evidence="1">
    <location>
        <begin position="12"/>
        <end position="115"/>
    </location>
</feature>
<evidence type="ECO:0000313" key="2">
    <source>
        <dbReference type="EMBL" id="SMF62964.1"/>
    </source>
</evidence>
<protein>
    <submittedName>
        <fullName evidence="2">Cyclic nucleotide-binding domain-containing protein</fullName>
    </submittedName>
</protein>
<dbReference type="PROSITE" id="PS50042">
    <property type="entry name" value="CNMP_BINDING_3"/>
    <property type="match status" value="1"/>
</dbReference>
<dbReference type="Proteomes" id="UP000192907">
    <property type="component" value="Unassembled WGS sequence"/>
</dbReference>
<dbReference type="STRING" id="1513793.SAMN06296036_121103"/>
<name>A0A1Y6CFZ9_9BACT</name>
<dbReference type="InterPro" id="IPR000595">
    <property type="entry name" value="cNMP-bd_dom"/>
</dbReference>
<dbReference type="AlphaFoldDB" id="A0A1Y6CFZ9"/>